<dbReference type="GO" id="GO:0050118">
    <property type="term" value="F:N-acetyldiaminopimelate deacetylase activity"/>
    <property type="evidence" value="ECO:0007669"/>
    <property type="project" value="UniProtKB-ARBA"/>
</dbReference>
<accession>A0A2Y9C5R6</accession>
<proteinExistence type="predicted"/>
<dbReference type="InterPro" id="IPR002933">
    <property type="entry name" value="Peptidase_M20"/>
</dbReference>
<dbReference type="PANTHER" id="PTHR11014">
    <property type="entry name" value="PEPTIDASE M20 FAMILY MEMBER"/>
    <property type="match status" value="1"/>
</dbReference>
<evidence type="ECO:0000313" key="5">
    <source>
        <dbReference type="Proteomes" id="UP000245845"/>
    </source>
</evidence>
<feature type="binding site" evidence="2">
    <location>
        <position position="162"/>
    </location>
    <ligand>
        <name>Mn(2+)</name>
        <dbReference type="ChEBI" id="CHEBI:29035"/>
        <label>2</label>
    </ligand>
</feature>
<name>A0A2Y9C5R6_9FIRM</name>
<organism evidence="4 5">
    <name type="scientific">Faecalicatena orotica</name>
    <dbReference type="NCBI Taxonomy" id="1544"/>
    <lineage>
        <taxon>Bacteria</taxon>
        <taxon>Bacillati</taxon>
        <taxon>Bacillota</taxon>
        <taxon>Clostridia</taxon>
        <taxon>Lachnospirales</taxon>
        <taxon>Lachnospiraceae</taxon>
        <taxon>Faecalicatena</taxon>
    </lineage>
</organism>
<feature type="binding site" evidence="2">
    <location>
        <position position="100"/>
    </location>
    <ligand>
        <name>Mn(2+)</name>
        <dbReference type="ChEBI" id="CHEBI:29035"/>
        <label>2</label>
    </ligand>
</feature>
<comment type="cofactor">
    <cofactor evidence="2">
        <name>Mn(2+)</name>
        <dbReference type="ChEBI" id="CHEBI:29035"/>
    </cofactor>
    <text evidence="2">The Mn(2+) ion enhances activity.</text>
</comment>
<feature type="binding site" evidence="2">
    <location>
        <position position="102"/>
    </location>
    <ligand>
        <name>Mn(2+)</name>
        <dbReference type="ChEBI" id="CHEBI:29035"/>
        <label>2</label>
    </ligand>
</feature>
<dbReference type="Proteomes" id="UP000245845">
    <property type="component" value="Unassembled WGS sequence"/>
</dbReference>
<dbReference type="Pfam" id="PF07687">
    <property type="entry name" value="M20_dimer"/>
    <property type="match status" value="1"/>
</dbReference>
<dbReference type="FunFam" id="3.30.70.360:FF:000001">
    <property type="entry name" value="N-acetyldiaminopimelate deacetylase"/>
    <property type="match status" value="1"/>
</dbReference>
<dbReference type="Gene3D" id="3.30.70.360">
    <property type="match status" value="1"/>
</dbReference>
<dbReference type="InterPro" id="IPR036264">
    <property type="entry name" value="Bact_exopeptidase_dim_dom"/>
</dbReference>
<dbReference type="InterPro" id="IPR017439">
    <property type="entry name" value="Amidohydrolase"/>
</dbReference>
<feature type="domain" description="Peptidase M20 dimerisation" evidence="3">
    <location>
        <begin position="191"/>
        <end position="284"/>
    </location>
</feature>
<gene>
    <name evidence="4" type="ORF">A8806_109219</name>
</gene>
<keyword evidence="1 4" id="KW-0378">Hydrolase</keyword>
<evidence type="ECO:0000313" key="4">
    <source>
        <dbReference type="EMBL" id="PWJ28337.1"/>
    </source>
</evidence>
<keyword evidence="2" id="KW-0479">Metal-binding</keyword>
<feature type="binding site" evidence="2">
    <location>
        <position position="136"/>
    </location>
    <ligand>
        <name>Mn(2+)</name>
        <dbReference type="ChEBI" id="CHEBI:29035"/>
        <label>2</label>
    </ligand>
</feature>
<dbReference type="EMBL" id="QGDL01000009">
    <property type="protein sequence ID" value="PWJ28337.1"/>
    <property type="molecule type" value="Genomic_DNA"/>
</dbReference>
<dbReference type="CDD" id="cd03886">
    <property type="entry name" value="M20_Acy1"/>
    <property type="match status" value="1"/>
</dbReference>
<protein>
    <submittedName>
        <fullName evidence="4">Amidohydrolase</fullName>
    </submittedName>
</protein>
<dbReference type="SUPFAM" id="SSF55031">
    <property type="entry name" value="Bacterial exopeptidase dimerisation domain"/>
    <property type="match status" value="1"/>
</dbReference>
<evidence type="ECO:0000256" key="2">
    <source>
        <dbReference type="PIRSR" id="PIRSR005962-1"/>
    </source>
</evidence>
<keyword evidence="5" id="KW-1185">Reference proteome</keyword>
<dbReference type="GO" id="GO:0046872">
    <property type="term" value="F:metal ion binding"/>
    <property type="evidence" value="ECO:0007669"/>
    <property type="project" value="UniProtKB-KW"/>
</dbReference>
<dbReference type="NCBIfam" id="TIGR01891">
    <property type="entry name" value="amidohydrolases"/>
    <property type="match status" value="1"/>
</dbReference>
<sequence>MNIQEYAEKIQGEITDWRRAMHQFPELGVSLPKTARYIAGQLDRMGISYSKCADGSGIVALIGKHNTGKTVGLRADMDGLPVSEKTGLDFASSNGNMHACGHDSHAAAALGAAKILKAMEDELPGRVKILFQPGEETLDGAKAMIKDGALENPKVDVLLAMHTMNKENVKNGSIEIVENERHVYSASSDAYIIRIYGKGGHAAMPENCVDPILPLSQLIAAIQQIVSREIAPIEPAVITISGVHAGNESFNVIPDYAELRGTYRTQNPFVRTYITKRLKELASAVCTAFRASCDVQIEEGVPSLVNSPEVLDTIADTYQTMKWKQDLIRSSTPLMGGEDAACFFEKVPGGYFMFLTNKTCKNSYYPVHNAMYDLDDEILYQASGLLAETIVNLMKK</sequence>
<dbReference type="GO" id="GO:0019877">
    <property type="term" value="P:diaminopimelate biosynthetic process"/>
    <property type="evidence" value="ECO:0007669"/>
    <property type="project" value="UniProtKB-ARBA"/>
</dbReference>
<feature type="binding site" evidence="2">
    <location>
        <position position="368"/>
    </location>
    <ligand>
        <name>Mn(2+)</name>
        <dbReference type="ChEBI" id="CHEBI:29035"/>
        <label>2</label>
    </ligand>
</feature>
<dbReference type="SUPFAM" id="SSF53187">
    <property type="entry name" value="Zn-dependent exopeptidases"/>
    <property type="match status" value="1"/>
</dbReference>
<dbReference type="PANTHER" id="PTHR11014:SF63">
    <property type="entry name" value="METALLOPEPTIDASE, PUTATIVE (AFU_ORTHOLOGUE AFUA_6G09600)-RELATED"/>
    <property type="match status" value="1"/>
</dbReference>
<dbReference type="Pfam" id="PF01546">
    <property type="entry name" value="Peptidase_M20"/>
    <property type="match status" value="1"/>
</dbReference>
<evidence type="ECO:0000259" key="3">
    <source>
        <dbReference type="Pfam" id="PF07687"/>
    </source>
</evidence>
<dbReference type="AlphaFoldDB" id="A0A2Y9C5R6"/>
<dbReference type="RefSeq" id="WP_109732134.1">
    <property type="nucleotide sequence ID" value="NZ_BAAACK010000009.1"/>
</dbReference>
<keyword evidence="2" id="KW-0464">Manganese</keyword>
<evidence type="ECO:0000256" key="1">
    <source>
        <dbReference type="ARBA" id="ARBA00022801"/>
    </source>
</evidence>
<dbReference type="InterPro" id="IPR011650">
    <property type="entry name" value="Peptidase_M20_dimer"/>
</dbReference>
<dbReference type="PIRSF" id="PIRSF005962">
    <property type="entry name" value="Pept_M20D_amidohydro"/>
    <property type="match status" value="1"/>
</dbReference>
<dbReference type="Gene3D" id="3.40.630.10">
    <property type="entry name" value="Zn peptidases"/>
    <property type="match status" value="1"/>
</dbReference>
<reference evidence="4 5" key="1">
    <citation type="submission" date="2018-05" db="EMBL/GenBank/DDBJ databases">
        <title>The Hungate 1000. A catalogue of reference genomes from the rumen microbiome.</title>
        <authorList>
            <person name="Kelly W."/>
        </authorList>
    </citation>
    <scope>NUCLEOTIDE SEQUENCE [LARGE SCALE GENOMIC DNA]</scope>
    <source>
        <strain evidence="4 5">NLAE-zl-C242</strain>
    </source>
</reference>
<comment type="caution">
    <text evidence="4">The sequence shown here is derived from an EMBL/GenBank/DDBJ whole genome shotgun (WGS) entry which is preliminary data.</text>
</comment>